<organism evidence="2 3">
    <name type="scientific">Symbiodinium microadriaticum</name>
    <name type="common">Dinoflagellate</name>
    <name type="synonym">Zooxanthella microadriatica</name>
    <dbReference type="NCBI Taxonomy" id="2951"/>
    <lineage>
        <taxon>Eukaryota</taxon>
        <taxon>Sar</taxon>
        <taxon>Alveolata</taxon>
        <taxon>Dinophyceae</taxon>
        <taxon>Suessiales</taxon>
        <taxon>Symbiodiniaceae</taxon>
        <taxon>Symbiodinium</taxon>
    </lineage>
</organism>
<dbReference type="AlphaFoldDB" id="A0A1Q9DKL9"/>
<sequence length="323" mass="35251">MLPVASPLPSRAVTPKSVATSKSLKVATHGGDLDLEEFILATASMPVASLRGDNSGGTKMAVGGPDSEEMTSSKNLGRYATPSCGVNKIKGTGSQTPRRHSDAPKPTGLSPSPPTSPHSGRPRGSVRRSPRAGEVKSLSTEKLGVILRRRRDTPDPSDRNQENDDEKSGGMAMTKAKTDMSRSFRNDDQPEVEVRKMPSKQEQLVSRLLHSDEQEVAVSRRDRCSPEGSSSNQKKRLDGRRRSRELQALLNSMEDQDGTTAVGDEVPHDDSGMDHAQNKEDNYWSAMWHMTKDMMNTKGDPKEDEQVPTIGISEPRLEILLGL</sequence>
<dbReference type="Proteomes" id="UP000186817">
    <property type="component" value="Unassembled WGS sequence"/>
</dbReference>
<dbReference type="OrthoDB" id="437204at2759"/>
<proteinExistence type="predicted"/>
<protein>
    <submittedName>
        <fullName evidence="2">Uncharacterized protein</fullName>
    </submittedName>
</protein>
<comment type="caution">
    <text evidence="2">The sequence shown here is derived from an EMBL/GenBank/DDBJ whole genome shotgun (WGS) entry which is preliminary data.</text>
</comment>
<accession>A0A1Q9DKL9</accession>
<evidence type="ECO:0000313" key="3">
    <source>
        <dbReference type="Proteomes" id="UP000186817"/>
    </source>
</evidence>
<evidence type="ECO:0000313" key="2">
    <source>
        <dbReference type="EMBL" id="OLP95689.1"/>
    </source>
</evidence>
<feature type="compositionally biased region" description="Basic residues" evidence="1">
    <location>
        <begin position="233"/>
        <end position="243"/>
    </location>
</feature>
<feature type="compositionally biased region" description="Basic residues" evidence="1">
    <location>
        <begin position="120"/>
        <end position="130"/>
    </location>
</feature>
<dbReference type="EMBL" id="LSRX01000494">
    <property type="protein sequence ID" value="OLP95689.1"/>
    <property type="molecule type" value="Genomic_DNA"/>
</dbReference>
<feature type="compositionally biased region" description="Basic and acidic residues" evidence="1">
    <location>
        <begin position="176"/>
        <end position="196"/>
    </location>
</feature>
<keyword evidence="3" id="KW-1185">Reference proteome</keyword>
<reference evidence="2 3" key="1">
    <citation type="submission" date="2016-02" db="EMBL/GenBank/DDBJ databases">
        <title>Genome analysis of coral dinoflagellate symbionts highlights evolutionary adaptations to a symbiotic lifestyle.</title>
        <authorList>
            <person name="Aranda M."/>
            <person name="Li Y."/>
            <person name="Liew Y.J."/>
            <person name="Baumgarten S."/>
            <person name="Simakov O."/>
            <person name="Wilson M."/>
            <person name="Piel J."/>
            <person name="Ashoor H."/>
            <person name="Bougouffa S."/>
            <person name="Bajic V.B."/>
            <person name="Ryu T."/>
            <person name="Ravasi T."/>
            <person name="Bayer T."/>
            <person name="Micklem G."/>
            <person name="Kim H."/>
            <person name="Bhak J."/>
            <person name="Lajeunesse T.C."/>
            <person name="Voolstra C.R."/>
        </authorList>
    </citation>
    <scope>NUCLEOTIDE SEQUENCE [LARGE SCALE GENOMIC DNA]</scope>
    <source>
        <strain evidence="2 3">CCMP2467</strain>
    </source>
</reference>
<gene>
    <name evidence="2" type="ORF">AK812_SmicGene22154</name>
</gene>
<feature type="region of interest" description="Disordered" evidence="1">
    <location>
        <begin position="47"/>
        <end position="277"/>
    </location>
</feature>
<name>A0A1Q9DKL9_SYMMI</name>
<feature type="region of interest" description="Disordered" evidence="1">
    <location>
        <begin position="1"/>
        <end position="31"/>
    </location>
</feature>
<evidence type="ECO:0000256" key="1">
    <source>
        <dbReference type="SAM" id="MobiDB-lite"/>
    </source>
</evidence>
<feature type="compositionally biased region" description="Basic and acidic residues" evidence="1">
    <location>
        <begin position="152"/>
        <end position="168"/>
    </location>
</feature>
<feature type="compositionally biased region" description="Basic and acidic residues" evidence="1">
    <location>
        <begin position="265"/>
        <end position="277"/>
    </location>
</feature>
<feature type="compositionally biased region" description="Basic and acidic residues" evidence="1">
    <location>
        <begin position="209"/>
        <end position="225"/>
    </location>
</feature>